<dbReference type="Pfam" id="PF26363">
    <property type="entry name" value="Phospholipase-like"/>
    <property type="match status" value="1"/>
</dbReference>
<dbReference type="InterPro" id="IPR018511">
    <property type="entry name" value="Hemolysin-typ_Ca-bd_CS"/>
</dbReference>
<dbReference type="KEGG" id="tog:HNI00_00380"/>
<name>A0AA96Y0P5_9CYAN</name>
<accession>A0AA96Y0P5</accession>
<evidence type="ECO:0000313" key="4">
    <source>
        <dbReference type="EMBL" id="WOB41807.1"/>
    </source>
</evidence>
<dbReference type="GO" id="GO:0005576">
    <property type="term" value="C:extracellular region"/>
    <property type="evidence" value="ECO:0007669"/>
    <property type="project" value="UniProtKB-SubCell"/>
</dbReference>
<dbReference type="InterPro" id="IPR029058">
    <property type="entry name" value="AB_hydrolase_fold"/>
</dbReference>
<dbReference type="SUPFAM" id="SSF51120">
    <property type="entry name" value="beta-Roll"/>
    <property type="match status" value="1"/>
</dbReference>
<dbReference type="InterPro" id="IPR001343">
    <property type="entry name" value="Hemolysn_Ca-bd"/>
</dbReference>
<gene>
    <name evidence="4" type="ORF">HNI00_00380</name>
</gene>
<feature type="region of interest" description="Disordered" evidence="3">
    <location>
        <begin position="1"/>
        <end position="28"/>
    </location>
</feature>
<dbReference type="InterPro" id="IPR011049">
    <property type="entry name" value="Serralysin-like_metalloprot_C"/>
</dbReference>
<dbReference type="SUPFAM" id="SSF53474">
    <property type="entry name" value="alpha/beta-Hydrolases"/>
    <property type="match status" value="1"/>
</dbReference>
<evidence type="ECO:0000256" key="3">
    <source>
        <dbReference type="SAM" id="MobiDB-lite"/>
    </source>
</evidence>
<dbReference type="PRINTS" id="PR00313">
    <property type="entry name" value="CABNDNGRPT"/>
</dbReference>
<dbReference type="PROSITE" id="PS00330">
    <property type="entry name" value="HEMOLYSIN_CALCIUM"/>
    <property type="match status" value="3"/>
</dbReference>
<dbReference type="Gene3D" id="3.40.50.1820">
    <property type="entry name" value="alpha/beta hydrolase"/>
    <property type="match status" value="1"/>
</dbReference>
<comment type="subcellular location">
    <subcellularLocation>
        <location evidence="1">Secreted</location>
    </subcellularLocation>
</comment>
<dbReference type="EMBL" id="CP053540">
    <property type="protein sequence ID" value="WOB41807.1"/>
    <property type="molecule type" value="Genomic_DNA"/>
</dbReference>
<organism evidence="4">
    <name type="scientific">Thermoleptolyngbya oregonensis NK1-22</name>
    <dbReference type="NCBI Taxonomy" id="2547457"/>
    <lineage>
        <taxon>Bacteria</taxon>
        <taxon>Bacillati</taxon>
        <taxon>Cyanobacteriota</taxon>
        <taxon>Cyanophyceae</taxon>
        <taxon>Oculatellales</taxon>
        <taxon>Oculatellaceae</taxon>
        <taxon>Thermoleptolyngbya</taxon>
    </lineage>
</organism>
<evidence type="ECO:0000256" key="2">
    <source>
        <dbReference type="ARBA" id="ARBA00022525"/>
    </source>
</evidence>
<keyword evidence="2" id="KW-0964">Secreted</keyword>
<dbReference type="RefSeq" id="WP_316789678.1">
    <property type="nucleotide sequence ID" value="NZ_CP053540.1"/>
</dbReference>
<sequence>MAAQMAAQMADGRSPHPITQPHHSASKLSLKTQPQALLQPHDTMNPLHPIYEILAKEIVAVSDNPQFQPQVDAFLAQAGYTIDQIFNDPTTGFQALGLKSTTPGKPPVLVFRQTNELLDDLANRDPNGVGFAQFQANQADLEDWLLATFGATGVRPDIIGHSLGGGIAQIAAAELTDLVGEIVTFNSPGTSGAIAAQFLAAGGADKTVTHYVVKGDFVSLGGQAFINGKVVLQAYTDPAINPITLLDKHGQIRRLLSTPPAGYSTTDLSVAELSSPTFSFIGDSDFNEFLAALNFVNPGLAAQLVSRASVEALRTSPNFSFLGLVLGARAALAPEQDNFLVGDDADNTANGAGGNDQIFGNGGNDLLQGGAGNDTIFGGAGNDTLLGNNGNDSLIGGNGADQLVGGAGRDTLIGGNGADTLIGVTPDSQRPGRGEVDVLNGGNGSDVYLLGNARGVFYDDGNPNQAGLNDYALITGFGTGDRLQLKSKAADYRLQNLGISTQIFLRQSSGPDELIAIVQGARLNLTSSQFTYVA</sequence>
<feature type="compositionally biased region" description="Low complexity" evidence="3">
    <location>
        <begin position="1"/>
        <end position="10"/>
    </location>
</feature>
<dbReference type="InterPro" id="IPR050557">
    <property type="entry name" value="RTX_toxin/Mannuronan_C5-epim"/>
</dbReference>
<dbReference type="Pfam" id="PF00353">
    <property type="entry name" value="HemolysinCabind"/>
    <property type="match status" value="2"/>
</dbReference>
<dbReference type="GO" id="GO:0005509">
    <property type="term" value="F:calcium ion binding"/>
    <property type="evidence" value="ECO:0007669"/>
    <property type="project" value="InterPro"/>
</dbReference>
<dbReference type="PANTHER" id="PTHR38340">
    <property type="entry name" value="S-LAYER PROTEIN"/>
    <property type="match status" value="1"/>
</dbReference>
<proteinExistence type="predicted"/>
<dbReference type="Gene3D" id="2.150.10.10">
    <property type="entry name" value="Serralysin-like metalloprotease, C-terminal"/>
    <property type="match status" value="2"/>
</dbReference>
<protein>
    <submittedName>
        <fullName evidence="4">Calcium-binding protein</fullName>
    </submittedName>
</protein>
<dbReference type="PANTHER" id="PTHR38340:SF1">
    <property type="entry name" value="S-LAYER PROTEIN"/>
    <property type="match status" value="1"/>
</dbReference>
<dbReference type="AlphaFoldDB" id="A0AA96Y0P5"/>
<evidence type="ECO:0000256" key="1">
    <source>
        <dbReference type="ARBA" id="ARBA00004613"/>
    </source>
</evidence>
<reference evidence="4" key="1">
    <citation type="submission" date="2020-05" db="EMBL/GenBank/DDBJ databases">
        <authorList>
            <person name="Zhu T."/>
            <person name="Keshari N."/>
            <person name="Lu X."/>
        </authorList>
    </citation>
    <scope>NUCLEOTIDE SEQUENCE</scope>
    <source>
        <strain evidence="4">NK1-22</strain>
    </source>
</reference>